<protein>
    <submittedName>
        <fullName evidence="2">Uncharacterized protein</fullName>
    </submittedName>
</protein>
<dbReference type="Proteomes" id="UP001447188">
    <property type="component" value="Unassembled WGS sequence"/>
</dbReference>
<sequence>CLRPALLNHSGDRGAHNSPGGIEPSFTGSLKVGPGRHPGEIVIEVLRRGAVLNGLPIALLKIRYMITLIWTLVNRILIIRVCANTGSQHVAEHAGKTVIHHGSMSGAEFNLQEAADQTVNQAVEHAVYRPVDHVVVSAGVSEVDEAANRGTGGEQGVEPTGRKYRFPMPSL</sequence>
<comment type="caution">
    <text evidence="2">The sequence shown here is derived from an EMBL/GenBank/DDBJ whole genome shotgun (WGS) entry which is preliminary data.</text>
</comment>
<accession>A0ABR3G4V1</accession>
<reference evidence="2 3" key="1">
    <citation type="submission" date="2024-02" db="EMBL/GenBank/DDBJ databases">
        <title>Discinaceae phylogenomics.</title>
        <authorList>
            <person name="Dirks A.C."/>
            <person name="James T.Y."/>
        </authorList>
    </citation>
    <scope>NUCLEOTIDE SEQUENCE [LARGE SCALE GENOMIC DNA]</scope>
    <source>
        <strain evidence="2 3">ACD0624</strain>
    </source>
</reference>
<feature type="region of interest" description="Disordered" evidence="1">
    <location>
        <begin position="1"/>
        <end position="31"/>
    </location>
</feature>
<name>A0ABR3G4V1_9PEZI</name>
<gene>
    <name evidence="2" type="ORF">Q9L58_010162</name>
</gene>
<organism evidence="2 3">
    <name type="scientific">Discina gigas</name>
    <dbReference type="NCBI Taxonomy" id="1032678"/>
    <lineage>
        <taxon>Eukaryota</taxon>
        <taxon>Fungi</taxon>
        <taxon>Dikarya</taxon>
        <taxon>Ascomycota</taxon>
        <taxon>Pezizomycotina</taxon>
        <taxon>Pezizomycetes</taxon>
        <taxon>Pezizales</taxon>
        <taxon>Discinaceae</taxon>
        <taxon>Discina</taxon>
    </lineage>
</organism>
<evidence type="ECO:0000313" key="2">
    <source>
        <dbReference type="EMBL" id="KAL0630981.1"/>
    </source>
</evidence>
<feature type="region of interest" description="Disordered" evidence="1">
    <location>
        <begin position="147"/>
        <end position="171"/>
    </location>
</feature>
<feature type="non-terminal residue" evidence="2">
    <location>
        <position position="1"/>
    </location>
</feature>
<proteinExistence type="predicted"/>
<keyword evidence="3" id="KW-1185">Reference proteome</keyword>
<evidence type="ECO:0000256" key="1">
    <source>
        <dbReference type="SAM" id="MobiDB-lite"/>
    </source>
</evidence>
<dbReference type="EMBL" id="JBBBZM010000322">
    <property type="protein sequence ID" value="KAL0630981.1"/>
    <property type="molecule type" value="Genomic_DNA"/>
</dbReference>
<evidence type="ECO:0000313" key="3">
    <source>
        <dbReference type="Proteomes" id="UP001447188"/>
    </source>
</evidence>